<evidence type="ECO:0000313" key="5">
    <source>
        <dbReference type="Proteomes" id="UP000510888"/>
    </source>
</evidence>
<dbReference type="UniPathway" id="UPA00060">
    <property type="reaction ID" value="UER00138"/>
</dbReference>
<proteinExistence type="predicted"/>
<comment type="pathway">
    <text evidence="1">Cofactor biosynthesis; thiamine diphosphate biosynthesis.</text>
</comment>
<accession>A0A7I8BL22</accession>
<organism evidence="4 5">
    <name type="scientific">Paraburkholderia largidicola</name>
    <dbReference type="NCBI Taxonomy" id="3014751"/>
    <lineage>
        <taxon>Bacteria</taxon>
        <taxon>Pseudomonadati</taxon>
        <taxon>Pseudomonadota</taxon>
        <taxon>Betaproteobacteria</taxon>
        <taxon>Burkholderiales</taxon>
        <taxon>Burkholderiaceae</taxon>
        <taxon>Paraburkholderia</taxon>
    </lineage>
</organism>
<dbReference type="PANTHER" id="PTHR20858">
    <property type="entry name" value="PHOSPHOMETHYLPYRIMIDINE KINASE"/>
    <property type="match status" value="1"/>
</dbReference>
<dbReference type="KEGG" id="plad:PPGU16_25040"/>
<dbReference type="GO" id="GO:0009229">
    <property type="term" value="P:thiamine diphosphate biosynthetic process"/>
    <property type="evidence" value="ECO:0007669"/>
    <property type="project" value="UniProtKB-UniPathway"/>
</dbReference>
<evidence type="ECO:0000259" key="3">
    <source>
        <dbReference type="Pfam" id="PF08543"/>
    </source>
</evidence>
<dbReference type="InterPro" id="IPR029056">
    <property type="entry name" value="Ribokinase-like"/>
</dbReference>
<evidence type="ECO:0000256" key="2">
    <source>
        <dbReference type="ARBA" id="ARBA00012135"/>
    </source>
</evidence>
<protein>
    <recommendedName>
        <fullName evidence="2">hydroxymethylpyrimidine kinase</fullName>
        <ecNumber evidence="2">2.7.1.49</ecNumber>
    </recommendedName>
</protein>
<dbReference type="AlphaFoldDB" id="A0A7I8BL22"/>
<dbReference type="GO" id="GO:0008902">
    <property type="term" value="F:hydroxymethylpyrimidine kinase activity"/>
    <property type="evidence" value="ECO:0007669"/>
    <property type="project" value="UniProtKB-EC"/>
</dbReference>
<dbReference type="SUPFAM" id="SSF53613">
    <property type="entry name" value="Ribokinase-like"/>
    <property type="match status" value="1"/>
</dbReference>
<dbReference type="EC" id="2.7.1.49" evidence="2"/>
<dbReference type="InterPro" id="IPR004399">
    <property type="entry name" value="HMP/HMP-P_kinase_dom"/>
</dbReference>
<dbReference type="Proteomes" id="UP000510888">
    <property type="component" value="Chromosome 1"/>
</dbReference>
<reference evidence="4 5" key="1">
    <citation type="journal article" date="2020" name="Genes (Basel)">
        <title>Genomic Comparison of Insect Gut Symbionts from Divergent Burkholderia Subclades.</title>
        <authorList>
            <person name="Takeshita K."/>
            <person name="Kikuchi Y."/>
        </authorList>
    </citation>
    <scope>NUCLEOTIDE SEQUENCE [LARGE SCALE GENOMIC DNA]</scope>
    <source>
        <strain evidence="4 5">PGU16</strain>
    </source>
</reference>
<dbReference type="PANTHER" id="PTHR20858:SF17">
    <property type="entry name" value="HYDROXYMETHYLPYRIMIDINE_PHOSPHOMETHYLPYRIMIDINE KINASE THI20-RELATED"/>
    <property type="match status" value="1"/>
</dbReference>
<dbReference type="GO" id="GO:0009228">
    <property type="term" value="P:thiamine biosynthetic process"/>
    <property type="evidence" value="ECO:0007669"/>
    <property type="project" value="InterPro"/>
</dbReference>
<name>A0A7I8BL22_9BURK</name>
<dbReference type="GO" id="GO:0005829">
    <property type="term" value="C:cytosol"/>
    <property type="evidence" value="ECO:0007669"/>
    <property type="project" value="TreeGrafter"/>
</dbReference>
<evidence type="ECO:0000313" key="4">
    <source>
        <dbReference type="EMBL" id="BCF89437.1"/>
    </source>
</evidence>
<feature type="domain" description="Pyridoxamine kinase/Phosphomethylpyrimidine kinase" evidence="3">
    <location>
        <begin position="40"/>
        <end position="279"/>
    </location>
</feature>
<keyword evidence="4" id="KW-0808">Transferase</keyword>
<dbReference type="EMBL" id="AP023174">
    <property type="protein sequence ID" value="BCF89437.1"/>
    <property type="molecule type" value="Genomic_DNA"/>
</dbReference>
<evidence type="ECO:0000256" key="1">
    <source>
        <dbReference type="ARBA" id="ARBA00004948"/>
    </source>
</evidence>
<dbReference type="GO" id="GO:0008972">
    <property type="term" value="F:phosphomethylpyrimidine kinase activity"/>
    <property type="evidence" value="ECO:0007669"/>
    <property type="project" value="InterPro"/>
</dbReference>
<gene>
    <name evidence="4" type="ORF">PPGU16_25040</name>
</gene>
<keyword evidence="4" id="KW-0418">Kinase</keyword>
<dbReference type="Gene3D" id="3.40.1190.20">
    <property type="match status" value="1"/>
</dbReference>
<dbReference type="CDD" id="cd01169">
    <property type="entry name" value="HMPP_kinase"/>
    <property type="match status" value="1"/>
</dbReference>
<sequence length="310" mass="32906">MGLGGRVARRLWPTNISLIDYKNFMASNTPPIVLTFGLSDPTGGAGLQADLMTLASMGCHGVSVLTGYTVRDSASCDEVTGLDPEAVATQARMLLEDMPIAAFKVGAATRAEVVSAIAEVVADYDDIPLILAPDFTLDDEHVLAADELREAIADLLAPQTTLLVADTTALLALAQPDGDAEAPSLDAAISHLLSQGCEYILSTETGTHRLVNTLFSEDGQLRQDMWDRGQQRIMGITDTLGAAIAALLANGQEPAEAVREAQEYLFQAMQAAFRPGMGAYLPDRFFWARSSDDEVPLGGGSDVTPGEARH</sequence>
<dbReference type="InterPro" id="IPR013749">
    <property type="entry name" value="PM/HMP-P_kinase-1"/>
</dbReference>
<dbReference type="Pfam" id="PF08543">
    <property type="entry name" value="Phos_pyr_kin"/>
    <property type="match status" value="1"/>
</dbReference>
<keyword evidence="5" id="KW-1185">Reference proteome</keyword>